<evidence type="ECO:0000256" key="1">
    <source>
        <dbReference type="SAM" id="Phobius"/>
    </source>
</evidence>
<feature type="transmembrane region" description="Helical" evidence="1">
    <location>
        <begin position="43"/>
        <end position="61"/>
    </location>
</feature>
<keyword evidence="1" id="KW-0812">Transmembrane</keyword>
<accession>A0A1M7XWB4</accession>
<gene>
    <name evidence="2" type="ORF">SAMN02745220_00261</name>
</gene>
<reference evidence="2 3" key="1">
    <citation type="submission" date="2016-12" db="EMBL/GenBank/DDBJ databases">
        <authorList>
            <person name="Song W.-J."/>
            <person name="Kurnit D.M."/>
        </authorList>
    </citation>
    <scope>NUCLEOTIDE SEQUENCE [LARGE SCALE GENOMIC DNA]</scope>
    <source>
        <strain evidence="2 3">DSM 18488</strain>
    </source>
</reference>
<keyword evidence="1" id="KW-0472">Membrane</keyword>
<organism evidence="2 3">
    <name type="scientific">Desulfopila aestuarii DSM 18488</name>
    <dbReference type="NCBI Taxonomy" id="1121416"/>
    <lineage>
        <taxon>Bacteria</taxon>
        <taxon>Pseudomonadati</taxon>
        <taxon>Thermodesulfobacteriota</taxon>
        <taxon>Desulfobulbia</taxon>
        <taxon>Desulfobulbales</taxon>
        <taxon>Desulfocapsaceae</taxon>
        <taxon>Desulfopila</taxon>
    </lineage>
</organism>
<keyword evidence="1" id="KW-1133">Transmembrane helix</keyword>
<keyword evidence="3" id="KW-1185">Reference proteome</keyword>
<name>A0A1M7XWB4_9BACT</name>
<sequence>MLFAKSPIFSVYNSACWSVENPDYGDNGDHRHKNKGNPVTDSGVFMMLMMMIVGHTFSLHVDQKIEYSTKRKLLSCYTTIKALYAASAGFAIRP</sequence>
<proteinExistence type="predicted"/>
<evidence type="ECO:0000313" key="3">
    <source>
        <dbReference type="Proteomes" id="UP000184603"/>
    </source>
</evidence>
<feature type="transmembrane region" description="Helical" evidence="1">
    <location>
        <begin position="73"/>
        <end position="92"/>
    </location>
</feature>
<protein>
    <submittedName>
        <fullName evidence="2">Uncharacterized protein</fullName>
    </submittedName>
</protein>
<dbReference type="AlphaFoldDB" id="A0A1M7XWB4"/>
<dbReference type="EMBL" id="FRFE01000001">
    <property type="protein sequence ID" value="SHO43030.1"/>
    <property type="molecule type" value="Genomic_DNA"/>
</dbReference>
<evidence type="ECO:0000313" key="2">
    <source>
        <dbReference type="EMBL" id="SHO43030.1"/>
    </source>
</evidence>
<dbReference type="Proteomes" id="UP000184603">
    <property type="component" value="Unassembled WGS sequence"/>
</dbReference>